<keyword evidence="2" id="KW-1185">Reference proteome</keyword>
<accession>W7X3Q2</accession>
<dbReference type="GeneID" id="24438011"/>
<evidence type="ECO:0000313" key="2">
    <source>
        <dbReference type="Proteomes" id="UP000009168"/>
    </source>
</evidence>
<gene>
    <name evidence="1" type="ORF">TTHERM_000247169</name>
</gene>
<dbReference type="EMBL" id="GG662474">
    <property type="protein sequence ID" value="EWS72087.1"/>
    <property type="molecule type" value="Genomic_DNA"/>
</dbReference>
<dbReference type="AlphaFoldDB" id="W7X3Q2"/>
<name>W7X3Q2_TETTS</name>
<evidence type="ECO:0000313" key="1">
    <source>
        <dbReference type="EMBL" id="EWS72087.1"/>
    </source>
</evidence>
<organism evidence="1 2">
    <name type="scientific">Tetrahymena thermophila (strain SB210)</name>
    <dbReference type="NCBI Taxonomy" id="312017"/>
    <lineage>
        <taxon>Eukaryota</taxon>
        <taxon>Sar</taxon>
        <taxon>Alveolata</taxon>
        <taxon>Ciliophora</taxon>
        <taxon>Intramacronucleata</taxon>
        <taxon>Oligohymenophorea</taxon>
        <taxon>Hymenostomatida</taxon>
        <taxon>Tetrahymenina</taxon>
        <taxon>Tetrahymenidae</taxon>
        <taxon>Tetrahymena</taxon>
    </lineage>
</organism>
<proteinExistence type="predicted"/>
<dbReference type="Proteomes" id="UP000009168">
    <property type="component" value="Unassembled WGS sequence"/>
</dbReference>
<reference evidence="2" key="1">
    <citation type="journal article" date="2006" name="PLoS Biol.">
        <title>Macronuclear genome sequence of the ciliate Tetrahymena thermophila, a model eukaryote.</title>
        <authorList>
            <person name="Eisen J.A."/>
            <person name="Coyne R.S."/>
            <person name="Wu M."/>
            <person name="Wu D."/>
            <person name="Thiagarajan M."/>
            <person name="Wortman J.R."/>
            <person name="Badger J.H."/>
            <person name="Ren Q."/>
            <person name="Amedeo P."/>
            <person name="Jones K.M."/>
            <person name="Tallon L.J."/>
            <person name="Delcher A.L."/>
            <person name="Salzberg S.L."/>
            <person name="Silva J.C."/>
            <person name="Haas B.J."/>
            <person name="Majoros W.H."/>
            <person name="Farzad M."/>
            <person name="Carlton J.M."/>
            <person name="Smith R.K. Jr."/>
            <person name="Garg J."/>
            <person name="Pearlman R.E."/>
            <person name="Karrer K.M."/>
            <person name="Sun L."/>
            <person name="Manning G."/>
            <person name="Elde N.C."/>
            <person name="Turkewitz A.P."/>
            <person name="Asai D.J."/>
            <person name="Wilkes D.E."/>
            <person name="Wang Y."/>
            <person name="Cai H."/>
            <person name="Collins K."/>
            <person name="Stewart B.A."/>
            <person name="Lee S.R."/>
            <person name="Wilamowska K."/>
            <person name="Weinberg Z."/>
            <person name="Ruzzo W.L."/>
            <person name="Wloga D."/>
            <person name="Gaertig J."/>
            <person name="Frankel J."/>
            <person name="Tsao C.-C."/>
            <person name="Gorovsky M.A."/>
            <person name="Keeling P.J."/>
            <person name="Waller R.F."/>
            <person name="Patron N.J."/>
            <person name="Cherry J.M."/>
            <person name="Stover N.A."/>
            <person name="Krieger C.J."/>
            <person name="del Toro C."/>
            <person name="Ryder H.F."/>
            <person name="Williamson S.C."/>
            <person name="Barbeau R.A."/>
            <person name="Hamilton E.P."/>
            <person name="Orias E."/>
        </authorList>
    </citation>
    <scope>NUCLEOTIDE SEQUENCE [LARGE SCALE GENOMIC DNA]</scope>
    <source>
        <strain evidence="2">SB210</strain>
    </source>
</reference>
<protein>
    <submittedName>
        <fullName evidence="1">Uncharacterized protein</fullName>
    </submittedName>
</protein>
<dbReference type="InParanoid" id="W7X3Q2"/>
<dbReference type="RefSeq" id="XP_012655398.1">
    <property type="nucleotide sequence ID" value="XM_012799944.1"/>
</dbReference>
<dbReference type="KEGG" id="tet:TTHERM_000247169"/>
<sequence>MSQQQQETQESLKIVVPYLQNRFVQYSNKHLLLYLAIRLKVKISKQYKIYNLGLQQFIWFYYQQMDFINLLILPQVSIQRMQSFQHILFYLQQYIYQQSKLLFQEVKAVIQFF</sequence>